<dbReference type="InterPro" id="IPR029033">
    <property type="entry name" value="His_PPase_superfam"/>
</dbReference>
<name>A0A7S3MIK6_9SPIT</name>
<dbReference type="SUPFAM" id="SSF53254">
    <property type="entry name" value="Phosphoglycerate mutase-like"/>
    <property type="match status" value="1"/>
</dbReference>
<accession>A0A7S3MIK6</accession>
<sequence>MPEEYLNDNLYDWIRDQTGLYDYDLLQMSDVATYMNIAHYHGMELQLPVSEEHNKWAKVSSDQFTYEWLAASEEIWQLAMQKMLRLLHESVDIVFNKGDPLKTEVVRQNLYAENSEYFSGEFPYFWLMLGHQETLFPLTNALGEDRAAKLPFSGAYFFEFFTYGEDDFVSTRLRDDKGKVHEIDIDCDERRTIMGQGIACSADSFQRFIEQRLFLADSVSCYIDYDPVGVTYADPKEYAERLLSEIGIEDDYDFTVLHAAGAAVGALVGSVAAYAACKASAK</sequence>
<dbReference type="AlphaFoldDB" id="A0A7S3MIK6"/>
<dbReference type="EMBL" id="HBIE01005822">
    <property type="protein sequence ID" value="CAE0306935.1"/>
    <property type="molecule type" value="Transcribed_RNA"/>
</dbReference>
<protein>
    <submittedName>
        <fullName evidence="1">Uncharacterized protein</fullName>
    </submittedName>
</protein>
<reference evidence="1" key="1">
    <citation type="submission" date="2021-01" db="EMBL/GenBank/DDBJ databases">
        <authorList>
            <person name="Corre E."/>
            <person name="Pelletier E."/>
            <person name="Niang G."/>
            <person name="Scheremetjew M."/>
            <person name="Finn R."/>
            <person name="Kale V."/>
            <person name="Holt S."/>
            <person name="Cochrane G."/>
            <person name="Meng A."/>
            <person name="Brown T."/>
            <person name="Cohen L."/>
        </authorList>
    </citation>
    <scope>NUCLEOTIDE SEQUENCE</scope>
    <source>
        <strain evidence="1">Fehren 1</strain>
    </source>
</reference>
<proteinExistence type="predicted"/>
<organism evidence="1">
    <name type="scientific">Favella ehrenbergii</name>
    <dbReference type="NCBI Taxonomy" id="182087"/>
    <lineage>
        <taxon>Eukaryota</taxon>
        <taxon>Sar</taxon>
        <taxon>Alveolata</taxon>
        <taxon>Ciliophora</taxon>
        <taxon>Intramacronucleata</taxon>
        <taxon>Spirotrichea</taxon>
        <taxon>Choreotrichia</taxon>
        <taxon>Tintinnida</taxon>
        <taxon>Xystonellidae</taxon>
        <taxon>Favella</taxon>
    </lineage>
</organism>
<dbReference type="Gene3D" id="3.40.50.1240">
    <property type="entry name" value="Phosphoglycerate mutase-like"/>
    <property type="match status" value="1"/>
</dbReference>
<evidence type="ECO:0000313" key="1">
    <source>
        <dbReference type="EMBL" id="CAE0306935.1"/>
    </source>
</evidence>
<gene>
    <name evidence="1" type="ORF">FEHR0123_LOCUS1842</name>
</gene>